<reference evidence="1 2" key="1">
    <citation type="submission" date="2015-07" db="EMBL/GenBank/DDBJ databases">
        <title>The genome of Habropoda laboriosa.</title>
        <authorList>
            <person name="Pan H."/>
            <person name="Kapheim K."/>
        </authorList>
    </citation>
    <scope>NUCLEOTIDE SEQUENCE [LARGE SCALE GENOMIC DNA]</scope>
    <source>
        <strain evidence="1">0110345459</strain>
    </source>
</reference>
<organism evidence="1 2">
    <name type="scientific">Habropoda laboriosa</name>
    <dbReference type="NCBI Taxonomy" id="597456"/>
    <lineage>
        <taxon>Eukaryota</taxon>
        <taxon>Metazoa</taxon>
        <taxon>Ecdysozoa</taxon>
        <taxon>Arthropoda</taxon>
        <taxon>Hexapoda</taxon>
        <taxon>Insecta</taxon>
        <taxon>Pterygota</taxon>
        <taxon>Neoptera</taxon>
        <taxon>Endopterygota</taxon>
        <taxon>Hymenoptera</taxon>
        <taxon>Apocrita</taxon>
        <taxon>Aculeata</taxon>
        <taxon>Apoidea</taxon>
        <taxon>Anthophila</taxon>
        <taxon>Apidae</taxon>
        <taxon>Habropoda</taxon>
    </lineage>
</organism>
<accession>A0A0L7QMC2</accession>
<dbReference type="AlphaFoldDB" id="A0A0L7QMC2"/>
<proteinExistence type="predicted"/>
<evidence type="ECO:0000313" key="2">
    <source>
        <dbReference type="Proteomes" id="UP000053825"/>
    </source>
</evidence>
<gene>
    <name evidence="1" type="ORF">WH47_11018</name>
</gene>
<evidence type="ECO:0000313" key="1">
    <source>
        <dbReference type="EMBL" id="KOC59681.1"/>
    </source>
</evidence>
<keyword evidence="2" id="KW-1185">Reference proteome</keyword>
<sequence>MLILIGEIHLTTKNYIKISSYSVYDLKHPSGKACGGQDINHFLHSTINDTHHISMADFAKLLAKSNIFKSKIN</sequence>
<dbReference type="Proteomes" id="UP000053825">
    <property type="component" value="Unassembled WGS sequence"/>
</dbReference>
<protein>
    <submittedName>
        <fullName evidence="1">Uncharacterized protein</fullName>
    </submittedName>
</protein>
<dbReference type="EMBL" id="KQ414895">
    <property type="protein sequence ID" value="KOC59681.1"/>
    <property type="molecule type" value="Genomic_DNA"/>
</dbReference>
<name>A0A0L7QMC2_9HYME</name>